<feature type="domain" description="EamA" evidence="7">
    <location>
        <begin position="161"/>
        <end position="290"/>
    </location>
</feature>
<dbReference type="InterPro" id="IPR037185">
    <property type="entry name" value="EmrE-like"/>
</dbReference>
<gene>
    <name evidence="8" type="ORF">SAMN05444417_0583</name>
</gene>
<keyword evidence="3 6" id="KW-0812">Transmembrane</keyword>
<dbReference type="EMBL" id="FQYO01000001">
    <property type="protein sequence ID" value="SHI39083.1"/>
    <property type="molecule type" value="Genomic_DNA"/>
</dbReference>
<evidence type="ECO:0000256" key="6">
    <source>
        <dbReference type="SAM" id="Phobius"/>
    </source>
</evidence>
<comment type="subcellular location">
    <subcellularLocation>
        <location evidence="1">Membrane</location>
        <topology evidence="1">Multi-pass membrane protein</topology>
    </subcellularLocation>
</comment>
<feature type="transmembrane region" description="Helical" evidence="6">
    <location>
        <begin position="161"/>
        <end position="179"/>
    </location>
</feature>
<evidence type="ECO:0000256" key="5">
    <source>
        <dbReference type="ARBA" id="ARBA00023136"/>
    </source>
</evidence>
<evidence type="ECO:0000256" key="4">
    <source>
        <dbReference type="ARBA" id="ARBA00022989"/>
    </source>
</evidence>
<keyword evidence="5 6" id="KW-0472">Membrane</keyword>
<dbReference type="PANTHER" id="PTHR22911">
    <property type="entry name" value="ACYL-MALONYL CONDENSING ENZYME-RELATED"/>
    <property type="match status" value="1"/>
</dbReference>
<dbReference type="STRING" id="1447782.SAMN05444417_0583"/>
<feature type="transmembrane region" description="Helical" evidence="6">
    <location>
        <begin position="251"/>
        <end position="268"/>
    </location>
</feature>
<dbReference type="Proteomes" id="UP000184292">
    <property type="component" value="Unassembled WGS sequence"/>
</dbReference>
<dbReference type="InterPro" id="IPR000620">
    <property type="entry name" value="EamA_dom"/>
</dbReference>
<dbReference type="PANTHER" id="PTHR22911:SF6">
    <property type="entry name" value="SOLUTE CARRIER FAMILY 35 MEMBER G1"/>
    <property type="match status" value="1"/>
</dbReference>
<comment type="similarity">
    <text evidence="2">Belongs to the drug/metabolite transporter (DMT) superfamily. 10 TMS drug/metabolite exporter (DME) (TC 2.A.7.3) family.</text>
</comment>
<evidence type="ECO:0000256" key="1">
    <source>
        <dbReference type="ARBA" id="ARBA00004141"/>
    </source>
</evidence>
<feature type="transmembrane region" description="Helical" evidence="6">
    <location>
        <begin position="274"/>
        <end position="291"/>
    </location>
</feature>
<dbReference type="AlphaFoldDB" id="A0A1M6AS90"/>
<evidence type="ECO:0000256" key="3">
    <source>
        <dbReference type="ARBA" id="ARBA00022692"/>
    </source>
</evidence>
<name>A0A1M6AS90_9RHOB</name>
<feature type="transmembrane region" description="Helical" evidence="6">
    <location>
        <begin position="219"/>
        <end position="239"/>
    </location>
</feature>
<sequence length="309" mass="32609">MSQHDAAIAPPPASEGNPTIGILWMVASGLCFVALTATVKVVGDAVPPAESAFLRYALALPILIPMIGPLRRAHLSRRQLGLFGARGLAHTLGVITWFYAMTRIPLAEVTALNYLNPVYVSIGAALFLGETMAWRRMLAIAVALAGALVILRPGARELDPGHFAMLFTAASFAAGYLIAKQLSGEVSATVVVGMLQLTVTIGLLPFALLDWVAPDLATLGLLALAAIFATLGHYAMTYAFAAAPLTVTQPVTFLQLVWAVTLGAVFFAERVDGWVILGGLTIVGAISVLTLREARARRLRSAKGQGARL</sequence>
<dbReference type="Gene3D" id="1.10.3730.20">
    <property type="match status" value="1"/>
</dbReference>
<feature type="domain" description="EamA" evidence="7">
    <location>
        <begin position="20"/>
        <end position="151"/>
    </location>
</feature>
<dbReference type="RefSeq" id="WP_073326294.1">
    <property type="nucleotide sequence ID" value="NZ_FQYO01000001.1"/>
</dbReference>
<feature type="transmembrane region" description="Helical" evidence="6">
    <location>
        <begin position="186"/>
        <end position="207"/>
    </location>
</feature>
<dbReference type="Pfam" id="PF00892">
    <property type="entry name" value="EamA"/>
    <property type="match status" value="2"/>
</dbReference>
<dbReference type="GO" id="GO:0016020">
    <property type="term" value="C:membrane"/>
    <property type="evidence" value="ECO:0007669"/>
    <property type="project" value="UniProtKB-SubCell"/>
</dbReference>
<evidence type="ECO:0000256" key="2">
    <source>
        <dbReference type="ARBA" id="ARBA00009853"/>
    </source>
</evidence>
<feature type="transmembrane region" description="Helical" evidence="6">
    <location>
        <begin position="53"/>
        <end position="70"/>
    </location>
</feature>
<feature type="transmembrane region" description="Helical" evidence="6">
    <location>
        <begin position="21"/>
        <end position="41"/>
    </location>
</feature>
<protein>
    <submittedName>
        <fullName evidence="8">Threonine/homoserine efflux transporter RhtA</fullName>
    </submittedName>
</protein>
<reference evidence="8 9" key="1">
    <citation type="submission" date="2016-11" db="EMBL/GenBank/DDBJ databases">
        <authorList>
            <person name="Jaros S."/>
            <person name="Januszkiewicz K."/>
            <person name="Wedrychowicz H."/>
        </authorList>
    </citation>
    <scope>NUCLEOTIDE SEQUENCE [LARGE SCALE GENOMIC DNA]</scope>
    <source>
        <strain evidence="8 9">DSM 100565</strain>
    </source>
</reference>
<feature type="transmembrane region" description="Helical" evidence="6">
    <location>
        <begin position="82"/>
        <end position="100"/>
    </location>
</feature>
<organism evidence="8 9">
    <name type="scientific">Wenxinia saemankumensis</name>
    <dbReference type="NCBI Taxonomy" id="1447782"/>
    <lineage>
        <taxon>Bacteria</taxon>
        <taxon>Pseudomonadati</taxon>
        <taxon>Pseudomonadota</taxon>
        <taxon>Alphaproteobacteria</taxon>
        <taxon>Rhodobacterales</taxon>
        <taxon>Roseobacteraceae</taxon>
        <taxon>Wenxinia</taxon>
    </lineage>
</organism>
<accession>A0A1M6AS90</accession>
<feature type="transmembrane region" description="Helical" evidence="6">
    <location>
        <begin position="136"/>
        <end position="155"/>
    </location>
</feature>
<proteinExistence type="inferred from homology"/>
<evidence type="ECO:0000313" key="9">
    <source>
        <dbReference type="Proteomes" id="UP000184292"/>
    </source>
</evidence>
<keyword evidence="9" id="KW-1185">Reference proteome</keyword>
<keyword evidence="4 6" id="KW-1133">Transmembrane helix</keyword>
<evidence type="ECO:0000259" key="7">
    <source>
        <dbReference type="Pfam" id="PF00892"/>
    </source>
</evidence>
<evidence type="ECO:0000313" key="8">
    <source>
        <dbReference type="EMBL" id="SHI39083.1"/>
    </source>
</evidence>
<dbReference type="SUPFAM" id="SSF103481">
    <property type="entry name" value="Multidrug resistance efflux transporter EmrE"/>
    <property type="match status" value="2"/>
</dbReference>
<feature type="transmembrane region" description="Helical" evidence="6">
    <location>
        <begin position="112"/>
        <end position="129"/>
    </location>
</feature>